<dbReference type="CDD" id="cd20557">
    <property type="entry name" value="CYCLIN_ScPCL1-like"/>
    <property type="match status" value="1"/>
</dbReference>
<evidence type="ECO:0000259" key="2">
    <source>
        <dbReference type="Pfam" id="PF00134"/>
    </source>
</evidence>
<gene>
    <name evidence="3" type="ORF">BQ2448_307</name>
</gene>
<feature type="region of interest" description="Disordered" evidence="1">
    <location>
        <begin position="1"/>
        <end position="22"/>
    </location>
</feature>
<dbReference type="Proteomes" id="UP000198372">
    <property type="component" value="Unassembled WGS sequence"/>
</dbReference>
<feature type="region of interest" description="Disordered" evidence="1">
    <location>
        <begin position="354"/>
        <end position="376"/>
    </location>
</feature>
<name>A0A238FAS6_9BASI</name>
<dbReference type="STRING" id="269621.A0A238FAS6"/>
<dbReference type="Gene3D" id="1.10.472.10">
    <property type="entry name" value="Cyclin-like"/>
    <property type="match status" value="1"/>
</dbReference>
<organism evidence="3 4">
    <name type="scientific">Microbotryum intermedium</name>
    <dbReference type="NCBI Taxonomy" id="269621"/>
    <lineage>
        <taxon>Eukaryota</taxon>
        <taxon>Fungi</taxon>
        <taxon>Dikarya</taxon>
        <taxon>Basidiomycota</taxon>
        <taxon>Pucciniomycotina</taxon>
        <taxon>Microbotryomycetes</taxon>
        <taxon>Microbotryales</taxon>
        <taxon>Microbotryaceae</taxon>
        <taxon>Microbotryum</taxon>
    </lineage>
</organism>
<dbReference type="InterPro" id="IPR013922">
    <property type="entry name" value="Cyclin_PHO80-like"/>
</dbReference>
<accession>A0A238FAS6</accession>
<dbReference type="Pfam" id="PF00134">
    <property type="entry name" value="Cyclin_N"/>
    <property type="match status" value="1"/>
</dbReference>
<feature type="region of interest" description="Disordered" evidence="1">
    <location>
        <begin position="217"/>
        <end position="316"/>
    </location>
</feature>
<proteinExistence type="predicted"/>
<dbReference type="InterPro" id="IPR036915">
    <property type="entry name" value="Cyclin-like_sf"/>
</dbReference>
<evidence type="ECO:0000313" key="4">
    <source>
        <dbReference type="Proteomes" id="UP000198372"/>
    </source>
</evidence>
<dbReference type="InterPro" id="IPR006671">
    <property type="entry name" value="Cyclin_N"/>
</dbReference>
<dbReference type="GO" id="GO:0019901">
    <property type="term" value="F:protein kinase binding"/>
    <property type="evidence" value="ECO:0007669"/>
    <property type="project" value="InterPro"/>
</dbReference>
<dbReference type="GO" id="GO:0000307">
    <property type="term" value="C:cyclin-dependent protein kinase holoenzyme complex"/>
    <property type="evidence" value="ECO:0007669"/>
    <property type="project" value="TreeGrafter"/>
</dbReference>
<dbReference type="EMBL" id="FMSP01000003">
    <property type="protein sequence ID" value="SCV68186.1"/>
    <property type="molecule type" value="Genomic_DNA"/>
</dbReference>
<reference evidence="4" key="1">
    <citation type="submission" date="2016-09" db="EMBL/GenBank/DDBJ databases">
        <authorList>
            <person name="Jeantristanb JTB J.-T."/>
            <person name="Ricardo R."/>
        </authorList>
    </citation>
    <scope>NUCLEOTIDE SEQUENCE [LARGE SCALE GENOMIC DNA]</scope>
</reference>
<dbReference type="PANTHER" id="PTHR15615">
    <property type="match status" value="1"/>
</dbReference>
<feature type="compositionally biased region" description="Low complexity" evidence="1">
    <location>
        <begin position="228"/>
        <end position="241"/>
    </location>
</feature>
<evidence type="ECO:0000256" key="1">
    <source>
        <dbReference type="SAM" id="MobiDB-lite"/>
    </source>
</evidence>
<feature type="domain" description="Cyclin N-terminal" evidence="2">
    <location>
        <begin position="101"/>
        <end position="197"/>
    </location>
</feature>
<feature type="compositionally biased region" description="Low complexity" evidence="1">
    <location>
        <begin position="1"/>
        <end position="13"/>
    </location>
</feature>
<feature type="compositionally biased region" description="Low complexity" evidence="1">
    <location>
        <begin position="272"/>
        <end position="294"/>
    </location>
</feature>
<dbReference type="GO" id="GO:0005634">
    <property type="term" value="C:nucleus"/>
    <property type="evidence" value="ECO:0007669"/>
    <property type="project" value="TreeGrafter"/>
</dbReference>
<dbReference type="SUPFAM" id="SSF47954">
    <property type="entry name" value="Cyclin-like"/>
    <property type="match status" value="1"/>
</dbReference>
<dbReference type="OrthoDB" id="10250320at2759"/>
<dbReference type="GO" id="GO:0016538">
    <property type="term" value="F:cyclin-dependent protein serine/threonine kinase regulator activity"/>
    <property type="evidence" value="ECO:0007669"/>
    <property type="project" value="TreeGrafter"/>
</dbReference>
<dbReference type="PANTHER" id="PTHR15615:SF10">
    <property type="entry name" value="PHO85 CYCLIN-2-RELATED"/>
    <property type="match status" value="1"/>
</dbReference>
<protein>
    <submittedName>
        <fullName evidence="3">BQ2448_307 protein</fullName>
    </submittedName>
</protein>
<evidence type="ECO:0000313" key="3">
    <source>
        <dbReference type="EMBL" id="SCV68186.1"/>
    </source>
</evidence>
<dbReference type="AlphaFoldDB" id="A0A238FAS6"/>
<feature type="compositionally biased region" description="Low complexity" evidence="1">
    <location>
        <begin position="301"/>
        <end position="311"/>
    </location>
</feature>
<sequence length="443" mass="48563">MDRRSSTQSTSSSAAGFVHPIPSMNRRHPASLIPKFLHDPSLLEFVRAPVTSEMICHLAAKAVEVIQCGPAPPTSLPSPPPTPTKSAFPALDSQASAIPSLESFITILVDKSNVQVPTLMCTLVYLERLKSRLPKVAKGMHCTRHRVFLATLIVAAKYLNDSSPKNKHWTRYGALFSSAEVNLMERQLLFLLDYDLRIVEEELVEHFAPFLRRPVASTSRHPYRESTRSSVSSASTSMTAAEPRTPSRRSSLATAQKGRETGLLTPSPTPGRRSSNATSSASASSSRRPSAIPSQHRPRVSPTGSSSSGDTLSDEFQSVSDDDEMMDLESTRGQHARQGSIPRSQKIAYHMSAQAAGASRREFQATPLTPTDDMPSYPIAYVDERTTTHSDAVLRTQRSNSFLRMLEVGKGMLGVRPSRPALQEEYHSHNILTSSVDSNRMVL</sequence>
<keyword evidence="4" id="KW-1185">Reference proteome</keyword>